<dbReference type="Gene3D" id="3.60.60.10">
    <property type="entry name" value="Penicillin V Acylase, Chain A"/>
    <property type="match status" value="1"/>
</dbReference>
<sequence>MNYPHRIQPILYTCDYLIENLSAGIYSVFAFEDCDEAHGSFCYPQKQAFGWSTSEILSKWTQHTIYNSNTAIINANIILRKPHSFFSAGYPIKTETARFYTINRIPILQLNSTTPVDRGYSHGYLLAPHILDWFYFYLLEENFESISKYQEFYALVDPASNFFHYPVDYLLEIQGIIQGMQARTDCNLFLYEFDRPFDRIDLLAMNSYIERRTIKTDPRTDEMVKSTIDDAVNYPNCSQVVVWNRLTTDKRIIAGRNMDGECDIRRVTVSTTVLFAVNSSDKSKQYRYISLMWPGMIGTLSGVNETGLYCMENAGPSHIGGQVKGLTPVSYIATHVLRTLNAHFATITELKNAFEAFVSDPILNNDSKIWPIKRAPSELKGPICGPGSVFVLTTMSNEGGNACVLEGDRYGGRIRTSMQAIPLIPDCIIATNHFHLYDFTSSLHDKHCNFDSDVSFSSLHRYESMRHRLEMEFRLKSNVVHLNVENIRSLLQSACEGRTEHTIAVELETNGNITIHVHLAASIFGLWYAPYEPARTIQFEDLFT</sequence>
<evidence type="ECO:0000313" key="2">
    <source>
        <dbReference type="EMBL" id="CAF1034309.1"/>
    </source>
</evidence>
<dbReference type="EMBL" id="CAJNOL010000373">
    <property type="protein sequence ID" value="CAF1034309.1"/>
    <property type="molecule type" value="Genomic_DNA"/>
</dbReference>
<evidence type="ECO:0000313" key="3">
    <source>
        <dbReference type="Proteomes" id="UP000663854"/>
    </source>
</evidence>
<gene>
    <name evidence="2" type="ORF">JXQ802_LOCUS15808</name>
    <name evidence="1" type="ORF">PYM288_LOCUS13061</name>
</gene>
<comment type="caution">
    <text evidence="1">The sequence shown here is derived from an EMBL/GenBank/DDBJ whole genome shotgun (WGS) entry which is preliminary data.</text>
</comment>
<dbReference type="AlphaFoldDB" id="A0A814ENP8"/>
<reference evidence="1" key="1">
    <citation type="submission" date="2021-02" db="EMBL/GenBank/DDBJ databases">
        <authorList>
            <person name="Nowell W R."/>
        </authorList>
    </citation>
    <scope>NUCLEOTIDE SEQUENCE</scope>
</reference>
<keyword evidence="4" id="KW-1185">Reference proteome</keyword>
<name>A0A814ENP8_9BILA</name>
<evidence type="ECO:0000313" key="1">
    <source>
        <dbReference type="EMBL" id="CAF0970038.1"/>
    </source>
</evidence>
<proteinExistence type="predicted"/>
<dbReference type="Proteomes" id="UP000663870">
    <property type="component" value="Unassembled WGS sequence"/>
</dbReference>
<organism evidence="1 3">
    <name type="scientific">Rotaria sordida</name>
    <dbReference type="NCBI Taxonomy" id="392033"/>
    <lineage>
        <taxon>Eukaryota</taxon>
        <taxon>Metazoa</taxon>
        <taxon>Spiralia</taxon>
        <taxon>Gnathifera</taxon>
        <taxon>Rotifera</taxon>
        <taxon>Eurotatoria</taxon>
        <taxon>Bdelloidea</taxon>
        <taxon>Philodinida</taxon>
        <taxon>Philodinidae</taxon>
        <taxon>Rotaria</taxon>
    </lineage>
</organism>
<protein>
    <submittedName>
        <fullName evidence="1">Uncharacterized protein</fullName>
    </submittedName>
</protein>
<accession>A0A814ENP8</accession>
<dbReference type="EMBL" id="CAJNOH010000254">
    <property type="protein sequence ID" value="CAF0970038.1"/>
    <property type="molecule type" value="Genomic_DNA"/>
</dbReference>
<evidence type="ECO:0000313" key="4">
    <source>
        <dbReference type="Proteomes" id="UP000663870"/>
    </source>
</evidence>
<dbReference type="Proteomes" id="UP000663854">
    <property type="component" value="Unassembled WGS sequence"/>
</dbReference>